<reference evidence="2" key="1">
    <citation type="journal article" date="2023" name="Mol. Ecol. Resour.">
        <title>Chromosome-level genome assembly of a triploid poplar Populus alba 'Berolinensis'.</title>
        <authorList>
            <person name="Chen S."/>
            <person name="Yu Y."/>
            <person name="Wang X."/>
            <person name="Wang S."/>
            <person name="Zhang T."/>
            <person name="Zhou Y."/>
            <person name="He R."/>
            <person name="Meng N."/>
            <person name="Wang Y."/>
            <person name="Liu W."/>
            <person name="Liu Z."/>
            <person name="Liu J."/>
            <person name="Guo Q."/>
            <person name="Huang H."/>
            <person name="Sederoff R.R."/>
            <person name="Wang G."/>
            <person name="Qu G."/>
            <person name="Chen S."/>
        </authorList>
    </citation>
    <scope>NUCLEOTIDE SEQUENCE</scope>
    <source>
        <strain evidence="2">SC-2020</strain>
    </source>
</reference>
<name>A0AAD6W809_9ROSI</name>
<gene>
    <name evidence="2" type="ORF">NC653_008111</name>
</gene>
<evidence type="ECO:0000313" key="2">
    <source>
        <dbReference type="EMBL" id="KAJ7002795.1"/>
    </source>
</evidence>
<sequence>MHQTKSMERHQGASAAEKKAREHPPREKKGEKQRGSAVKTVKPQDSHTVHRVLMNTRIYI</sequence>
<protein>
    <submittedName>
        <fullName evidence="2">Uncharacterized protein</fullName>
    </submittedName>
</protein>
<keyword evidence="3" id="KW-1185">Reference proteome</keyword>
<proteinExistence type="predicted"/>
<dbReference type="Proteomes" id="UP001164929">
    <property type="component" value="Chromosome 3"/>
</dbReference>
<accession>A0AAD6W809</accession>
<dbReference type="AlphaFoldDB" id="A0AAD6W809"/>
<feature type="region of interest" description="Disordered" evidence="1">
    <location>
        <begin position="1"/>
        <end position="48"/>
    </location>
</feature>
<evidence type="ECO:0000256" key="1">
    <source>
        <dbReference type="SAM" id="MobiDB-lite"/>
    </source>
</evidence>
<feature type="compositionally biased region" description="Basic and acidic residues" evidence="1">
    <location>
        <begin position="1"/>
        <end position="34"/>
    </location>
</feature>
<dbReference type="EMBL" id="JAQIZT010000003">
    <property type="protein sequence ID" value="KAJ7002795.1"/>
    <property type="molecule type" value="Genomic_DNA"/>
</dbReference>
<comment type="caution">
    <text evidence="2">The sequence shown here is derived from an EMBL/GenBank/DDBJ whole genome shotgun (WGS) entry which is preliminary data.</text>
</comment>
<evidence type="ECO:0000313" key="3">
    <source>
        <dbReference type="Proteomes" id="UP001164929"/>
    </source>
</evidence>
<organism evidence="2 3">
    <name type="scientific">Populus alba x Populus x berolinensis</name>
    <dbReference type="NCBI Taxonomy" id="444605"/>
    <lineage>
        <taxon>Eukaryota</taxon>
        <taxon>Viridiplantae</taxon>
        <taxon>Streptophyta</taxon>
        <taxon>Embryophyta</taxon>
        <taxon>Tracheophyta</taxon>
        <taxon>Spermatophyta</taxon>
        <taxon>Magnoliopsida</taxon>
        <taxon>eudicotyledons</taxon>
        <taxon>Gunneridae</taxon>
        <taxon>Pentapetalae</taxon>
        <taxon>rosids</taxon>
        <taxon>fabids</taxon>
        <taxon>Malpighiales</taxon>
        <taxon>Salicaceae</taxon>
        <taxon>Saliceae</taxon>
        <taxon>Populus</taxon>
    </lineage>
</organism>